<comment type="caution">
    <text evidence="1">The sequence shown here is derived from an EMBL/GenBank/DDBJ whole genome shotgun (WGS) entry which is preliminary data.</text>
</comment>
<reference evidence="1" key="1">
    <citation type="submission" date="2021-07" db="EMBL/GenBank/DDBJ databases">
        <authorList>
            <person name="Luelf R.H."/>
        </authorList>
    </citation>
    <scope>NUCLEOTIDE SEQUENCE</scope>
    <source>
        <strain evidence="1">TMW 2.2304</strain>
    </source>
</reference>
<sequence length="334" mass="38170">MEVDAELKLRVIQNAIKSFGEAKHLVWMPLSLVEFLIDNGYVVGYERRVLVEELKGFVSEAKYLKNQFSFYIEIDFENKYQKLSLDGSFCKVGYGHLVDSGQWQPTPLLVEAPHDAKLYELGANCYMISQGFSDSLSAKLTHYPGGGGGTYDMYRDLLDSHKSFLCVLDSDKKHPQGPEGTTAKAFKDVARGVNNNTLLKVLSCSELENVLPTGLVREAIEVHDMHRLEDFEYLVETGFWKFFDFKDGVFKAKAEELDCKHGKYWEEFKEFHDIGEGEKLMRPFSGLARHVLDAISHRSLHQSVVKIRQDVDQEWLHIVEMAASWGACRRREVS</sequence>
<gene>
    <name evidence="1" type="ORF">KZO87_01350</name>
</gene>
<evidence type="ECO:0000313" key="2">
    <source>
        <dbReference type="Proteomes" id="UP001145353"/>
    </source>
</evidence>
<name>A0A9X2X0L1_9GAMM</name>
<accession>A0A9X2X0L1</accession>
<dbReference type="AlphaFoldDB" id="A0A9X2X0L1"/>
<protein>
    <submittedName>
        <fullName evidence="1">Uncharacterized protein</fullName>
    </submittedName>
</protein>
<reference evidence="1" key="2">
    <citation type="journal article" date="2022" name="Syst. Appl. Microbiol.">
        <title>Chromohalobacter moromii sp. nov., a moderately halophilic bacterium isolated from lupine-based moromi fermentation.</title>
        <authorList>
            <person name="Lulf R.H."/>
            <person name="Hilgarth M."/>
            <person name="Ehrmann M.A."/>
        </authorList>
    </citation>
    <scope>NUCLEOTIDE SEQUENCE</scope>
    <source>
        <strain evidence="1">TMW 2.2304</strain>
    </source>
</reference>
<organism evidence="1 2">
    <name type="scientific">Chromohalobacter moromii</name>
    <dbReference type="NCBI Taxonomy" id="2860329"/>
    <lineage>
        <taxon>Bacteria</taxon>
        <taxon>Pseudomonadati</taxon>
        <taxon>Pseudomonadota</taxon>
        <taxon>Gammaproteobacteria</taxon>
        <taxon>Oceanospirillales</taxon>
        <taxon>Halomonadaceae</taxon>
        <taxon>Chromohalobacter</taxon>
    </lineage>
</organism>
<dbReference type="Proteomes" id="UP001145353">
    <property type="component" value="Unassembled WGS sequence"/>
</dbReference>
<keyword evidence="2" id="KW-1185">Reference proteome</keyword>
<proteinExistence type="predicted"/>
<dbReference type="EMBL" id="JAHXDE010000001">
    <property type="protein sequence ID" value="MCT8504022.1"/>
    <property type="molecule type" value="Genomic_DNA"/>
</dbReference>
<dbReference type="RefSeq" id="WP_247639464.1">
    <property type="nucleotide sequence ID" value="NZ_JAHXCZ010000001.1"/>
</dbReference>
<evidence type="ECO:0000313" key="1">
    <source>
        <dbReference type="EMBL" id="MCT8504022.1"/>
    </source>
</evidence>